<protein>
    <submittedName>
        <fullName evidence="1">Uncharacterized protein</fullName>
    </submittedName>
</protein>
<organism evidence="1 2">
    <name type="scientific">Cyphomyrmex costatus</name>
    <dbReference type="NCBI Taxonomy" id="456900"/>
    <lineage>
        <taxon>Eukaryota</taxon>
        <taxon>Metazoa</taxon>
        <taxon>Ecdysozoa</taxon>
        <taxon>Arthropoda</taxon>
        <taxon>Hexapoda</taxon>
        <taxon>Insecta</taxon>
        <taxon>Pterygota</taxon>
        <taxon>Neoptera</taxon>
        <taxon>Endopterygota</taxon>
        <taxon>Hymenoptera</taxon>
        <taxon>Apocrita</taxon>
        <taxon>Aculeata</taxon>
        <taxon>Formicoidea</taxon>
        <taxon>Formicidae</taxon>
        <taxon>Myrmicinae</taxon>
        <taxon>Cyphomyrmex</taxon>
    </lineage>
</organism>
<sequence length="67" mass="7982">MAVSFVHEKCRKYRSTHRRSCIHAISKSGRAAWRKFNYREEESTKSADFACAVKREREREREMCGRA</sequence>
<dbReference type="EMBL" id="KQ976885">
    <property type="protein sequence ID" value="KYN07345.1"/>
    <property type="molecule type" value="Genomic_DNA"/>
</dbReference>
<gene>
    <name evidence="1" type="ORF">ALC62_01547</name>
</gene>
<evidence type="ECO:0000313" key="1">
    <source>
        <dbReference type="EMBL" id="KYN07345.1"/>
    </source>
</evidence>
<name>A0A195D359_9HYME</name>
<dbReference type="AlphaFoldDB" id="A0A195D359"/>
<evidence type="ECO:0000313" key="2">
    <source>
        <dbReference type="Proteomes" id="UP000078542"/>
    </source>
</evidence>
<dbReference type="Proteomes" id="UP000078542">
    <property type="component" value="Unassembled WGS sequence"/>
</dbReference>
<accession>A0A195D359</accession>
<keyword evidence="2" id="KW-1185">Reference proteome</keyword>
<proteinExistence type="predicted"/>
<reference evidence="1 2" key="1">
    <citation type="submission" date="2016-03" db="EMBL/GenBank/DDBJ databases">
        <title>Cyphomyrmex costatus WGS genome.</title>
        <authorList>
            <person name="Nygaard S."/>
            <person name="Hu H."/>
            <person name="Boomsma J."/>
            <person name="Zhang G."/>
        </authorList>
    </citation>
    <scope>NUCLEOTIDE SEQUENCE [LARGE SCALE GENOMIC DNA]</scope>
    <source>
        <strain evidence="1">MS0001</strain>
        <tissue evidence="1">Whole body</tissue>
    </source>
</reference>